<keyword evidence="3 6" id="KW-0812">Transmembrane</keyword>
<dbReference type="GO" id="GO:0015232">
    <property type="term" value="F:heme transmembrane transporter activity"/>
    <property type="evidence" value="ECO:0007669"/>
    <property type="project" value="InterPro"/>
</dbReference>
<accession>A0A0X8JLN8</accession>
<dbReference type="GO" id="GO:0017004">
    <property type="term" value="P:cytochrome complex assembly"/>
    <property type="evidence" value="ECO:0007669"/>
    <property type="project" value="InterPro"/>
</dbReference>
<dbReference type="Pfam" id="PF03379">
    <property type="entry name" value="CcmB"/>
    <property type="match status" value="1"/>
</dbReference>
<feature type="transmembrane region" description="Helical" evidence="6">
    <location>
        <begin position="21"/>
        <end position="39"/>
    </location>
</feature>
<evidence type="ECO:0000256" key="5">
    <source>
        <dbReference type="ARBA" id="ARBA00023136"/>
    </source>
</evidence>
<evidence type="ECO:0000256" key="1">
    <source>
        <dbReference type="ARBA" id="ARBA00004141"/>
    </source>
</evidence>
<evidence type="ECO:0000313" key="7">
    <source>
        <dbReference type="EMBL" id="AMD91050.1"/>
    </source>
</evidence>
<keyword evidence="5 6" id="KW-0472">Membrane</keyword>
<name>A0A0X8JLN8_9BACT</name>
<dbReference type="Proteomes" id="UP000069241">
    <property type="component" value="Chromosome"/>
</dbReference>
<sequence>MLRLTLAVARKDLSLTLARGSGLIQALLLGLLLLFVFSLSQGIGERMSPQAAAAVFWLSSAFCQVLIFNQLYALEEANNARLGLLLCPAPIQGVWLGKAAAGLTLLLLAQVIFLPASVIFLGQELGGPPLPGLAALLLVDLGMCALGSLLGALAQGQAARESLLSIVLFPLLTPLLLAGIGVGAQTLGAASPDGPGGWLGVACAFDAVFLGAGLLLFSFIYTGDE</sequence>
<proteinExistence type="inferred from homology"/>
<feature type="transmembrane region" description="Helical" evidence="6">
    <location>
        <begin position="198"/>
        <end position="221"/>
    </location>
</feature>
<gene>
    <name evidence="7" type="ORF">AXF13_13480</name>
</gene>
<keyword evidence="4 6" id="KW-1133">Transmembrane helix</keyword>
<feature type="transmembrane region" description="Helical" evidence="6">
    <location>
        <begin position="133"/>
        <end position="154"/>
    </location>
</feature>
<dbReference type="InterPro" id="IPR003544">
    <property type="entry name" value="Cyt_c_biogenesis_CcmB"/>
</dbReference>
<feature type="transmembrane region" description="Helical" evidence="6">
    <location>
        <begin position="51"/>
        <end position="74"/>
    </location>
</feature>
<evidence type="ECO:0000256" key="2">
    <source>
        <dbReference type="ARBA" id="ARBA00010544"/>
    </source>
</evidence>
<keyword evidence="8" id="KW-1185">Reference proteome</keyword>
<dbReference type="GO" id="GO:0016020">
    <property type="term" value="C:membrane"/>
    <property type="evidence" value="ECO:0007669"/>
    <property type="project" value="UniProtKB-SubCell"/>
</dbReference>
<dbReference type="STRING" id="44742.AXF13_13480"/>
<evidence type="ECO:0000313" key="8">
    <source>
        <dbReference type="Proteomes" id="UP000069241"/>
    </source>
</evidence>
<feature type="transmembrane region" description="Helical" evidence="6">
    <location>
        <begin position="166"/>
        <end position="186"/>
    </location>
</feature>
<feature type="transmembrane region" description="Helical" evidence="6">
    <location>
        <begin position="95"/>
        <end position="121"/>
    </location>
</feature>
<dbReference type="RefSeq" id="WP_062254007.1">
    <property type="nucleotide sequence ID" value="NZ_CP014229.1"/>
</dbReference>
<protein>
    <submittedName>
        <fullName evidence="7">Heme ABC transporter permease CcmB</fullName>
    </submittedName>
</protein>
<dbReference type="KEGG" id="dfi:AXF13_13480"/>
<comment type="similarity">
    <text evidence="2">Belongs to the CcmB/CycW/HelB family.</text>
</comment>
<comment type="subcellular location">
    <subcellularLocation>
        <location evidence="1">Membrane</location>
        <topology evidence="1">Multi-pass membrane protein</topology>
    </subcellularLocation>
</comment>
<dbReference type="AlphaFoldDB" id="A0A0X8JLN8"/>
<organism evidence="7 8">
    <name type="scientific">Desulfovibrio fairfieldensis</name>
    <dbReference type="NCBI Taxonomy" id="44742"/>
    <lineage>
        <taxon>Bacteria</taxon>
        <taxon>Pseudomonadati</taxon>
        <taxon>Thermodesulfobacteriota</taxon>
        <taxon>Desulfovibrionia</taxon>
        <taxon>Desulfovibrionales</taxon>
        <taxon>Desulfovibrionaceae</taxon>
        <taxon>Desulfovibrio</taxon>
    </lineage>
</organism>
<reference evidence="8" key="1">
    <citation type="submission" date="2016-02" db="EMBL/GenBank/DDBJ databases">
        <authorList>
            <person name="Holder M.E."/>
            <person name="Ajami N.J."/>
            <person name="Petrosino J.F."/>
        </authorList>
    </citation>
    <scope>NUCLEOTIDE SEQUENCE [LARGE SCALE GENOMIC DNA]</scope>
    <source>
        <strain evidence="8">CCUG 45958</strain>
    </source>
</reference>
<evidence type="ECO:0000256" key="4">
    <source>
        <dbReference type="ARBA" id="ARBA00022989"/>
    </source>
</evidence>
<evidence type="ECO:0000256" key="3">
    <source>
        <dbReference type="ARBA" id="ARBA00022692"/>
    </source>
</evidence>
<evidence type="ECO:0000256" key="6">
    <source>
        <dbReference type="SAM" id="Phobius"/>
    </source>
</evidence>
<dbReference type="EMBL" id="CP014229">
    <property type="protein sequence ID" value="AMD91050.1"/>
    <property type="molecule type" value="Genomic_DNA"/>
</dbReference>